<evidence type="ECO:0000313" key="1">
    <source>
        <dbReference type="EMBL" id="KZS16624.1"/>
    </source>
</evidence>
<organism evidence="1 2">
    <name type="scientific">Daphnia magna</name>
    <dbReference type="NCBI Taxonomy" id="35525"/>
    <lineage>
        <taxon>Eukaryota</taxon>
        <taxon>Metazoa</taxon>
        <taxon>Ecdysozoa</taxon>
        <taxon>Arthropoda</taxon>
        <taxon>Crustacea</taxon>
        <taxon>Branchiopoda</taxon>
        <taxon>Diplostraca</taxon>
        <taxon>Cladocera</taxon>
        <taxon>Anomopoda</taxon>
        <taxon>Daphniidae</taxon>
        <taxon>Daphnia</taxon>
    </lineage>
</organism>
<comment type="caution">
    <text evidence="1">The sequence shown here is derived from an EMBL/GenBank/DDBJ whole genome shotgun (WGS) entry which is preliminary data.</text>
</comment>
<proteinExistence type="predicted"/>
<name>A0A164ZQK8_9CRUS</name>
<keyword evidence="2" id="KW-1185">Reference proteome</keyword>
<gene>
    <name evidence="1" type="ORF">APZ42_017247</name>
</gene>
<protein>
    <submittedName>
        <fullName evidence="1">Uncharacterized protein</fullName>
    </submittedName>
</protein>
<sequence>MHKFTNGSGMIGINSIKMVKAIVMLPSSKNSQDMNGWRLMSVM</sequence>
<evidence type="ECO:0000313" key="2">
    <source>
        <dbReference type="Proteomes" id="UP000076858"/>
    </source>
</evidence>
<dbReference type="AlphaFoldDB" id="A0A164ZQK8"/>
<accession>A0A164ZQK8</accession>
<dbReference type="Proteomes" id="UP000076858">
    <property type="component" value="Unassembled WGS sequence"/>
</dbReference>
<reference evidence="1 2" key="1">
    <citation type="submission" date="2016-03" db="EMBL/GenBank/DDBJ databases">
        <title>EvidentialGene: Evidence-directed Construction of Genes on Genomes.</title>
        <authorList>
            <person name="Gilbert D.G."/>
            <person name="Choi J.-H."/>
            <person name="Mockaitis K."/>
            <person name="Colbourne J."/>
            <person name="Pfrender M."/>
        </authorList>
    </citation>
    <scope>NUCLEOTIDE SEQUENCE [LARGE SCALE GENOMIC DNA]</scope>
    <source>
        <strain evidence="1 2">Xinb3</strain>
        <tissue evidence="1">Complete organism</tissue>
    </source>
</reference>
<dbReference type="EMBL" id="LRGB01000687">
    <property type="protein sequence ID" value="KZS16624.1"/>
    <property type="molecule type" value="Genomic_DNA"/>
</dbReference>